<dbReference type="InterPro" id="IPR038318">
    <property type="entry name" value="KdpD_sf"/>
</dbReference>
<evidence type="ECO:0000313" key="15">
    <source>
        <dbReference type="EMBL" id="KAA5537771.1"/>
    </source>
</evidence>
<evidence type="ECO:0000256" key="2">
    <source>
        <dbReference type="ARBA" id="ARBA00004141"/>
    </source>
</evidence>
<keyword evidence="7" id="KW-0547">Nucleotide-binding</keyword>
<evidence type="ECO:0000259" key="14">
    <source>
        <dbReference type="PROSITE" id="PS50109"/>
    </source>
</evidence>
<dbReference type="InterPro" id="IPR004358">
    <property type="entry name" value="Sig_transdc_His_kin-like_C"/>
</dbReference>
<dbReference type="SUPFAM" id="SSF55874">
    <property type="entry name" value="ATPase domain of HSP90 chaperone/DNA topoisomerase II/histidine kinase"/>
    <property type="match status" value="1"/>
</dbReference>
<evidence type="ECO:0000256" key="4">
    <source>
        <dbReference type="ARBA" id="ARBA00022553"/>
    </source>
</evidence>
<dbReference type="GO" id="GO:0000155">
    <property type="term" value="F:phosphorelay sensor kinase activity"/>
    <property type="evidence" value="ECO:0007669"/>
    <property type="project" value="InterPro"/>
</dbReference>
<organism evidence="15 16">
    <name type="scientific">Paenimyroides baculatum</name>
    <dbReference type="NCBI Taxonomy" id="2608000"/>
    <lineage>
        <taxon>Bacteria</taxon>
        <taxon>Pseudomonadati</taxon>
        <taxon>Bacteroidota</taxon>
        <taxon>Flavobacteriia</taxon>
        <taxon>Flavobacteriales</taxon>
        <taxon>Flavobacteriaceae</taxon>
        <taxon>Paenimyroides</taxon>
    </lineage>
</organism>
<evidence type="ECO:0000313" key="16">
    <source>
        <dbReference type="Proteomes" id="UP000325141"/>
    </source>
</evidence>
<dbReference type="InterPro" id="IPR003594">
    <property type="entry name" value="HATPase_dom"/>
</dbReference>
<name>A0A5M6CR77_9FLAO</name>
<dbReference type="Gene3D" id="3.30.565.10">
    <property type="entry name" value="Histidine kinase-like ATPase, C-terminal domain"/>
    <property type="match status" value="1"/>
</dbReference>
<dbReference type="InterPro" id="IPR036890">
    <property type="entry name" value="HATPase_C_sf"/>
</dbReference>
<dbReference type="InterPro" id="IPR025201">
    <property type="entry name" value="KdpD_TM"/>
</dbReference>
<dbReference type="AlphaFoldDB" id="A0A5M6CR77"/>
<feature type="transmembrane region" description="Helical" evidence="13">
    <location>
        <begin position="41"/>
        <end position="68"/>
    </location>
</feature>
<reference evidence="15 16" key="1">
    <citation type="submission" date="2019-09" db="EMBL/GenBank/DDBJ databases">
        <title>Genome sequence and assembly of Flavobacterium sp.</title>
        <authorList>
            <person name="Chhetri G."/>
        </authorList>
    </citation>
    <scope>NUCLEOTIDE SEQUENCE [LARGE SCALE GENOMIC DNA]</scope>
    <source>
        <strain evidence="15 16">SNL9</strain>
    </source>
</reference>
<dbReference type="Gene3D" id="1.20.120.620">
    <property type="entry name" value="Backbone structure of the membrane domain of e. Coli histidine kinase receptor kdpd"/>
    <property type="match status" value="1"/>
</dbReference>
<dbReference type="SUPFAM" id="SSF47384">
    <property type="entry name" value="Homodimeric domain of signal transducing histidine kinase"/>
    <property type="match status" value="1"/>
</dbReference>
<evidence type="ECO:0000256" key="9">
    <source>
        <dbReference type="ARBA" id="ARBA00022840"/>
    </source>
</evidence>
<dbReference type="InterPro" id="IPR036097">
    <property type="entry name" value="HisK_dim/P_sf"/>
</dbReference>
<evidence type="ECO:0000256" key="7">
    <source>
        <dbReference type="ARBA" id="ARBA00022741"/>
    </source>
</evidence>
<dbReference type="GO" id="GO:0005524">
    <property type="term" value="F:ATP binding"/>
    <property type="evidence" value="ECO:0007669"/>
    <property type="project" value="UniProtKB-KW"/>
</dbReference>
<dbReference type="Proteomes" id="UP000325141">
    <property type="component" value="Unassembled WGS sequence"/>
</dbReference>
<dbReference type="PANTHER" id="PTHR45569:SF1">
    <property type="entry name" value="SENSOR PROTEIN KDPD"/>
    <property type="match status" value="1"/>
</dbReference>
<dbReference type="Gene3D" id="1.10.287.130">
    <property type="match status" value="1"/>
</dbReference>
<keyword evidence="6 13" id="KW-0812">Transmembrane</keyword>
<evidence type="ECO:0000256" key="3">
    <source>
        <dbReference type="ARBA" id="ARBA00012438"/>
    </source>
</evidence>
<dbReference type="SMART" id="SM00388">
    <property type="entry name" value="HisKA"/>
    <property type="match status" value="1"/>
</dbReference>
<evidence type="ECO:0000256" key="13">
    <source>
        <dbReference type="SAM" id="Phobius"/>
    </source>
</evidence>
<evidence type="ECO:0000256" key="12">
    <source>
        <dbReference type="ARBA" id="ARBA00023136"/>
    </source>
</evidence>
<keyword evidence="12 13" id="KW-0472">Membrane</keyword>
<dbReference type="InterPro" id="IPR052023">
    <property type="entry name" value="Histidine_kinase_KdpD"/>
</dbReference>
<evidence type="ECO:0000256" key="1">
    <source>
        <dbReference type="ARBA" id="ARBA00000085"/>
    </source>
</evidence>
<dbReference type="EMBL" id="VWSG01000002">
    <property type="protein sequence ID" value="KAA5537771.1"/>
    <property type="molecule type" value="Genomic_DNA"/>
</dbReference>
<keyword evidence="9" id="KW-0067">ATP-binding</keyword>
<feature type="transmembrane region" description="Helical" evidence="13">
    <location>
        <begin position="12"/>
        <end position="29"/>
    </location>
</feature>
<evidence type="ECO:0000256" key="11">
    <source>
        <dbReference type="ARBA" id="ARBA00023012"/>
    </source>
</evidence>
<comment type="subcellular location">
    <subcellularLocation>
        <location evidence="2">Membrane</location>
        <topology evidence="2">Multi-pass membrane protein</topology>
    </subcellularLocation>
</comment>
<dbReference type="CDD" id="cd00075">
    <property type="entry name" value="HATPase"/>
    <property type="match status" value="1"/>
</dbReference>
<feature type="transmembrane region" description="Helical" evidence="13">
    <location>
        <begin position="88"/>
        <end position="108"/>
    </location>
</feature>
<keyword evidence="11" id="KW-0902">Two-component regulatory system</keyword>
<dbReference type="EC" id="2.7.13.3" evidence="3"/>
<dbReference type="GO" id="GO:0005886">
    <property type="term" value="C:plasma membrane"/>
    <property type="evidence" value="ECO:0007669"/>
    <property type="project" value="TreeGrafter"/>
</dbReference>
<comment type="caution">
    <text evidence="15">The sequence shown here is derived from an EMBL/GenBank/DDBJ whole genome shotgun (WGS) entry which is preliminary data.</text>
</comment>
<dbReference type="InterPro" id="IPR003661">
    <property type="entry name" value="HisK_dim/P_dom"/>
</dbReference>
<dbReference type="SMART" id="SM00387">
    <property type="entry name" value="HATPase_c"/>
    <property type="match status" value="1"/>
</dbReference>
<gene>
    <name evidence="15" type="ORF">F0460_03655</name>
</gene>
<dbReference type="PROSITE" id="PS50109">
    <property type="entry name" value="HIS_KIN"/>
    <property type="match status" value="1"/>
</dbReference>
<keyword evidence="16" id="KW-1185">Reference proteome</keyword>
<evidence type="ECO:0000256" key="10">
    <source>
        <dbReference type="ARBA" id="ARBA00022989"/>
    </source>
</evidence>
<keyword evidence="4" id="KW-0597">Phosphoprotein</keyword>
<proteinExistence type="predicted"/>
<protein>
    <recommendedName>
        <fullName evidence="3">histidine kinase</fullName>
        <ecNumber evidence="3">2.7.13.3</ecNumber>
    </recommendedName>
</protein>
<dbReference type="InterPro" id="IPR005467">
    <property type="entry name" value="His_kinase_dom"/>
</dbReference>
<sequence>MLFTLNKGKLQYIVSVAIVLSVSGLCFIVKEDLNYRIVALILLLTVSVIAMLYDIFPVLLSALLSAFIWNYCFIPPIFTLDVGNAEDLLMFMSYFFVAMLNAVLTFKIRQAEKNVRDREEKEKTITLYNTLLNSLSHELRTPIATILGTVDTLKDNNDKLDKEQQFDLLNDIGIASIRLNRQVENILNMSRLESGTLKPKLDWCDMEELVNGIIRKADVLNGHKISFTPTANLPLFKFDIGFTEQILLNLIHNAVLYTPKQSVVMVEVAPLLDDCIITVSDNGNGFPQQQLSMVFDKFYRLPNTKSGGSGLGLSIVKGFTEAQNGTVTLENIPTGGARFIIRIPAEMSYLNNLKNE</sequence>
<keyword evidence="10 13" id="KW-1133">Transmembrane helix</keyword>
<feature type="domain" description="Histidine kinase" evidence="14">
    <location>
        <begin position="134"/>
        <end position="347"/>
    </location>
</feature>
<dbReference type="CDD" id="cd00082">
    <property type="entry name" value="HisKA"/>
    <property type="match status" value="1"/>
</dbReference>
<dbReference type="PRINTS" id="PR00344">
    <property type="entry name" value="BCTRLSENSOR"/>
</dbReference>
<evidence type="ECO:0000256" key="6">
    <source>
        <dbReference type="ARBA" id="ARBA00022692"/>
    </source>
</evidence>
<dbReference type="Pfam" id="PF00512">
    <property type="entry name" value="HisKA"/>
    <property type="match status" value="1"/>
</dbReference>
<keyword evidence="5" id="KW-0808">Transferase</keyword>
<accession>A0A5M6CR77</accession>
<evidence type="ECO:0000256" key="8">
    <source>
        <dbReference type="ARBA" id="ARBA00022777"/>
    </source>
</evidence>
<dbReference type="PANTHER" id="PTHR45569">
    <property type="entry name" value="SENSOR PROTEIN KDPD"/>
    <property type="match status" value="1"/>
</dbReference>
<keyword evidence="8" id="KW-0418">Kinase</keyword>
<dbReference type="Pfam" id="PF02518">
    <property type="entry name" value="HATPase_c"/>
    <property type="match status" value="1"/>
</dbReference>
<dbReference type="Pfam" id="PF13493">
    <property type="entry name" value="DUF4118"/>
    <property type="match status" value="1"/>
</dbReference>
<comment type="catalytic activity">
    <reaction evidence="1">
        <text>ATP + protein L-histidine = ADP + protein N-phospho-L-histidine.</text>
        <dbReference type="EC" id="2.7.13.3"/>
    </reaction>
</comment>
<dbReference type="RefSeq" id="WP_150010362.1">
    <property type="nucleotide sequence ID" value="NZ_VWSG01000002.1"/>
</dbReference>
<evidence type="ECO:0000256" key="5">
    <source>
        <dbReference type="ARBA" id="ARBA00022679"/>
    </source>
</evidence>